<dbReference type="SUPFAM" id="SSF50129">
    <property type="entry name" value="GroES-like"/>
    <property type="match status" value="1"/>
</dbReference>
<gene>
    <name evidence="7" type="ORF">ACFQ63_33340</name>
</gene>
<sequence>MRGCFASGPTGTRTARRRSRRSSVWRAGGGTTVPSDRKVQVGEYVVLPFNIACGFRKQCEQGLTNYCLTMQPEPALAGAAYGFADMAPPYQGGQAELLRVPYGDFNALRPGEDASLTFNGLIDSVRFTGGIGVVGVFLPKDPGGAEAQGELEAQGKVPIDFGMMWFKGQRMGTGQAPVKKYNRALRDLIVGGKAKPSFVVSHELGLDEAPAAYEHFDARDEGWTKVVLHPNGHGNGHKR</sequence>
<comment type="similarity">
    <text evidence="2">Belongs to the zinc-containing alcohol dehydrogenase family.</text>
</comment>
<evidence type="ECO:0000256" key="1">
    <source>
        <dbReference type="ARBA" id="ARBA00001947"/>
    </source>
</evidence>
<dbReference type="InterPro" id="IPR036291">
    <property type="entry name" value="NAD(P)-bd_dom_sf"/>
</dbReference>
<comment type="cofactor">
    <cofactor evidence="1">
        <name>Zn(2+)</name>
        <dbReference type="ChEBI" id="CHEBI:29105"/>
    </cofactor>
</comment>
<evidence type="ECO:0000256" key="5">
    <source>
        <dbReference type="ARBA" id="ARBA00023027"/>
    </source>
</evidence>
<evidence type="ECO:0000256" key="6">
    <source>
        <dbReference type="SAM" id="MobiDB-lite"/>
    </source>
</evidence>
<feature type="compositionally biased region" description="Low complexity" evidence="6">
    <location>
        <begin position="1"/>
        <end position="13"/>
    </location>
</feature>
<evidence type="ECO:0000256" key="4">
    <source>
        <dbReference type="ARBA" id="ARBA00022833"/>
    </source>
</evidence>
<dbReference type="InterPro" id="IPR011032">
    <property type="entry name" value="GroES-like_sf"/>
</dbReference>
<dbReference type="SUPFAM" id="SSF51735">
    <property type="entry name" value="NAD(P)-binding Rossmann-fold domains"/>
    <property type="match status" value="1"/>
</dbReference>
<evidence type="ECO:0000256" key="3">
    <source>
        <dbReference type="ARBA" id="ARBA00022723"/>
    </source>
</evidence>
<organism evidence="7 8">
    <name type="scientific">Streptomyces wedmorensis</name>
    <dbReference type="NCBI Taxonomy" id="43759"/>
    <lineage>
        <taxon>Bacteria</taxon>
        <taxon>Bacillati</taxon>
        <taxon>Actinomycetota</taxon>
        <taxon>Actinomycetes</taxon>
        <taxon>Kitasatosporales</taxon>
        <taxon>Streptomycetaceae</taxon>
        <taxon>Streptomyces</taxon>
    </lineage>
</organism>
<feature type="compositionally biased region" description="Basic residues" evidence="6">
    <location>
        <begin position="14"/>
        <end position="23"/>
    </location>
</feature>
<feature type="region of interest" description="Disordered" evidence="6">
    <location>
        <begin position="1"/>
        <end position="31"/>
    </location>
</feature>
<dbReference type="RefSeq" id="WP_386251257.1">
    <property type="nucleotide sequence ID" value="NZ_JBHTRV010000035.1"/>
</dbReference>
<evidence type="ECO:0000256" key="2">
    <source>
        <dbReference type="ARBA" id="ARBA00008072"/>
    </source>
</evidence>
<keyword evidence="4" id="KW-0862">Zinc</keyword>
<dbReference type="Gene3D" id="3.40.50.720">
    <property type="entry name" value="NAD(P)-binding Rossmann-like Domain"/>
    <property type="match status" value="1"/>
</dbReference>
<dbReference type="PANTHER" id="PTHR42813">
    <property type="entry name" value="ZINC-TYPE ALCOHOL DEHYDROGENASE-LIKE"/>
    <property type="match status" value="1"/>
</dbReference>
<keyword evidence="3" id="KW-0479">Metal-binding</keyword>
<dbReference type="EMBL" id="JBHTRV010000035">
    <property type="protein sequence ID" value="MFE5984562.1"/>
    <property type="molecule type" value="Genomic_DNA"/>
</dbReference>
<keyword evidence="8" id="KW-1185">Reference proteome</keyword>
<dbReference type="Gene3D" id="3.90.180.10">
    <property type="entry name" value="Medium-chain alcohol dehydrogenases, catalytic domain"/>
    <property type="match status" value="2"/>
</dbReference>
<name>A0ABW6J689_STRWE</name>
<comment type="caution">
    <text evidence="7">The sequence shown here is derived from an EMBL/GenBank/DDBJ whole genome shotgun (WGS) entry which is preliminary data.</text>
</comment>
<accession>A0ABW6J689</accession>
<protein>
    <submittedName>
        <fullName evidence="7">Uncharacterized protein</fullName>
    </submittedName>
</protein>
<evidence type="ECO:0000313" key="8">
    <source>
        <dbReference type="Proteomes" id="UP001600424"/>
    </source>
</evidence>
<evidence type="ECO:0000313" key="7">
    <source>
        <dbReference type="EMBL" id="MFE5984562.1"/>
    </source>
</evidence>
<reference evidence="7 8" key="1">
    <citation type="submission" date="2024-09" db="EMBL/GenBank/DDBJ databases">
        <title>The Natural Products Discovery Center: Release of the First 8490 Sequenced Strains for Exploring Actinobacteria Biosynthetic Diversity.</title>
        <authorList>
            <person name="Kalkreuter E."/>
            <person name="Kautsar S.A."/>
            <person name="Yang D."/>
            <person name="Bader C.D."/>
            <person name="Teijaro C.N."/>
            <person name="Fluegel L."/>
            <person name="Davis C.M."/>
            <person name="Simpson J.R."/>
            <person name="Lauterbach L."/>
            <person name="Steele A.D."/>
            <person name="Gui C."/>
            <person name="Meng S."/>
            <person name="Li G."/>
            <person name="Viehrig K."/>
            <person name="Ye F."/>
            <person name="Su P."/>
            <person name="Kiefer A.F."/>
            <person name="Nichols A."/>
            <person name="Cepeda A.J."/>
            <person name="Yan W."/>
            <person name="Fan B."/>
            <person name="Jiang Y."/>
            <person name="Adhikari A."/>
            <person name="Zheng C.-J."/>
            <person name="Schuster L."/>
            <person name="Cowan T.M."/>
            <person name="Smanski M.J."/>
            <person name="Chevrette M.G."/>
            <person name="De Carvalho L.P.S."/>
            <person name="Shen B."/>
        </authorList>
    </citation>
    <scope>NUCLEOTIDE SEQUENCE [LARGE SCALE GENOMIC DNA]</scope>
    <source>
        <strain evidence="7 8">NPDC056472</strain>
    </source>
</reference>
<keyword evidence="5" id="KW-0520">NAD</keyword>
<proteinExistence type="inferred from homology"/>
<dbReference type="PANTHER" id="PTHR42813:SF3">
    <property type="entry name" value="GLUTATHIONE-INDEPENDENT FORMALDEHYDE DEHYDROGENASE"/>
    <property type="match status" value="1"/>
</dbReference>
<dbReference type="Proteomes" id="UP001600424">
    <property type="component" value="Unassembled WGS sequence"/>
</dbReference>